<keyword evidence="4" id="KW-0813">Transport</keyword>
<feature type="transmembrane region" description="Helical" evidence="15">
    <location>
        <begin position="167"/>
        <end position="185"/>
    </location>
</feature>
<dbReference type="EnsemblMetazoa" id="XM_022806005">
    <property type="protein sequence ID" value="XP_022661740"/>
    <property type="gene ID" value="LOC111250604"/>
</dbReference>
<evidence type="ECO:0000256" key="13">
    <source>
        <dbReference type="ARBA" id="ARBA00046506"/>
    </source>
</evidence>
<dbReference type="OMA" id="FREYYKM"/>
<feature type="transmembrane region" description="Helical" evidence="15">
    <location>
        <begin position="98"/>
        <end position="119"/>
    </location>
</feature>
<dbReference type="GeneID" id="111250604"/>
<keyword evidence="10" id="KW-0407">Ion channel</keyword>
<evidence type="ECO:0000313" key="17">
    <source>
        <dbReference type="Proteomes" id="UP000594260"/>
    </source>
</evidence>
<evidence type="ECO:0000256" key="3">
    <source>
        <dbReference type="ARBA" id="ARBA00016120"/>
    </source>
</evidence>
<keyword evidence="4" id="KW-0106">Calcium</keyword>
<evidence type="ECO:0000256" key="4">
    <source>
        <dbReference type="ARBA" id="ARBA00022568"/>
    </source>
</evidence>
<evidence type="ECO:0000256" key="10">
    <source>
        <dbReference type="ARBA" id="ARBA00023303"/>
    </source>
</evidence>
<protein>
    <recommendedName>
        <fullName evidence="3">Calcium channel flower</fullName>
    </recommendedName>
</protein>
<accession>A0A7M7K5Z9</accession>
<keyword evidence="17" id="KW-1185">Reference proteome</keyword>
<keyword evidence="8 15" id="KW-0472">Membrane</keyword>
<feature type="region of interest" description="Disordered" evidence="14">
    <location>
        <begin position="221"/>
        <end position="240"/>
    </location>
</feature>
<evidence type="ECO:0000256" key="15">
    <source>
        <dbReference type="SAM" id="Phobius"/>
    </source>
</evidence>
<evidence type="ECO:0000256" key="1">
    <source>
        <dbReference type="ARBA" id="ARBA00004644"/>
    </source>
</evidence>
<evidence type="ECO:0000256" key="8">
    <source>
        <dbReference type="ARBA" id="ARBA00023136"/>
    </source>
</evidence>
<dbReference type="GO" id="GO:0042734">
    <property type="term" value="C:presynaptic membrane"/>
    <property type="evidence" value="ECO:0007669"/>
    <property type="project" value="UniProtKB-SubCell"/>
</dbReference>
<dbReference type="InParanoid" id="A0A7M7K5Z9"/>
<evidence type="ECO:0000313" key="16">
    <source>
        <dbReference type="EnsemblMetazoa" id="XP_022661740"/>
    </source>
</evidence>
<evidence type="ECO:0000256" key="12">
    <source>
        <dbReference type="ARBA" id="ARBA00034111"/>
    </source>
</evidence>
<keyword evidence="6 15" id="KW-0812">Transmembrane</keyword>
<feature type="transmembrane region" description="Helical" evidence="15">
    <location>
        <begin position="131"/>
        <end position="155"/>
    </location>
</feature>
<dbReference type="FunCoup" id="A0A7M7K5Z9">
    <property type="interactions" value="673"/>
</dbReference>
<comment type="subunit">
    <text evidence="13">Homomultimer. Associates with the dally/ magu complex.</text>
</comment>
<keyword evidence="11" id="KW-0968">Cytoplasmic vesicle</keyword>
<sequence length="240" mass="25530">MIVSCDAASICCLENTTTPITQHAGGATLSEGGPRYTTRNNWKFSDTLVLVGFDKFREYYKMSQGGFMKNLPREALPNAQEINAEDSVPWYLRYGARVLATLGGLLSILLGALAVPLGAVTLSGSSLASGIVAAVIGVFVTLVEAPFLCSFLSFAQRPGQLLEKNKSPFFKAILYIVLGLIPLLIAVQFALVLSSGLILLAGVIHAVIGFGRKASREEMTAAATGQSPNTMEQGIRAPVY</sequence>
<dbReference type="SMART" id="SM01077">
    <property type="entry name" value="Cg6151-P"/>
    <property type="match status" value="1"/>
</dbReference>
<dbReference type="GO" id="GO:0005262">
    <property type="term" value="F:calcium channel activity"/>
    <property type="evidence" value="ECO:0007669"/>
    <property type="project" value="UniProtKB-KW"/>
</dbReference>
<dbReference type="Proteomes" id="UP000594260">
    <property type="component" value="Unplaced"/>
</dbReference>
<evidence type="ECO:0000256" key="5">
    <source>
        <dbReference type="ARBA" id="ARBA00022673"/>
    </source>
</evidence>
<organism evidence="16 17">
    <name type="scientific">Varroa destructor</name>
    <name type="common">Honeybee mite</name>
    <dbReference type="NCBI Taxonomy" id="109461"/>
    <lineage>
        <taxon>Eukaryota</taxon>
        <taxon>Metazoa</taxon>
        <taxon>Ecdysozoa</taxon>
        <taxon>Arthropoda</taxon>
        <taxon>Chelicerata</taxon>
        <taxon>Arachnida</taxon>
        <taxon>Acari</taxon>
        <taxon>Parasitiformes</taxon>
        <taxon>Mesostigmata</taxon>
        <taxon>Gamasina</taxon>
        <taxon>Dermanyssoidea</taxon>
        <taxon>Varroidae</taxon>
        <taxon>Varroa</taxon>
    </lineage>
</organism>
<name>A0A7M7K5Z9_VARDE</name>
<comment type="similarity">
    <text evidence="2">Belongs to the calcium channel flower family.</text>
</comment>
<dbReference type="PANTHER" id="PTHR13314">
    <property type="entry name" value="CALCIUM CHANNEL FLOWER HOMOLOG"/>
    <property type="match status" value="1"/>
</dbReference>
<keyword evidence="5" id="KW-0107">Calcium channel</keyword>
<dbReference type="InterPro" id="IPR019365">
    <property type="entry name" value="TVP18/Ca-channel_flower"/>
</dbReference>
<feature type="compositionally biased region" description="Polar residues" evidence="14">
    <location>
        <begin position="223"/>
        <end position="232"/>
    </location>
</feature>
<evidence type="ECO:0000256" key="6">
    <source>
        <dbReference type="ARBA" id="ARBA00022692"/>
    </source>
</evidence>
<dbReference type="GO" id="GO:0016192">
    <property type="term" value="P:vesicle-mediated transport"/>
    <property type="evidence" value="ECO:0007669"/>
    <property type="project" value="TreeGrafter"/>
</dbReference>
<dbReference type="PANTHER" id="PTHR13314:SF2">
    <property type="entry name" value="CALCIUM CHANNEL FLOWER HOMOLOG"/>
    <property type="match status" value="1"/>
</dbReference>
<dbReference type="RefSeq" id="XP_022661740.1">
    <property type="nucleotide sequence ID" value="XM_022806005.1"/>
</dbReference>
<feature type="transmembrane region" description="Helical" evidence="15">
    <location>
        <begin position="191"/>
        <end position="210"/>
    </location>
</feature>
<evidence type="ECO:0000256" key="7">
    <source>
        <dbReference type="ARBA" id="ARBA00022989"/>
    </source>
</evidence>
<keyword evidence="4" id="KW-0109">Calcium transport</keyword>
<evidence type="ECO:0000256" key="11">
    <source>
        <dbReference type="ARBA" id="ARBA00023329"/>
    </source>
</evidence>
<keyword evidence="9" id="KW-0966">Cell projection</keyword>
<dbReference type="OrthoDB" id="9934994at2759"/>
<dbReference type="KEGG" id="vde:111250604"/>
<comment type="subcellular location">
    <subcellularLocation>
        <location evidence="1">Cytoplasmic vesicle</location>
        <location evidence="1">Secretory vesicle</location>
        <location evidence="1">Synaptic vesicle membrane</location>
        <topology evidence="1">Multi-pass membrane protein</topology>
    </subcellularLocation>
    <subcellularLocation>
        <location evidence="12">Presynaptic cell membrane</location>
    </subcellularLocation>
</comment>
<dbReference type="GO" id="GO:0030672">
    <property type="term" value="C:synaptic vesicle membrane"/>
    <property type="evidence" value="ECO:0007669"/>
    <property type="project" value="UniProtKB-SubCell"/>
</dbReference>
<keyword evidence="4" id="KW-0406">Ion transport</keyword>
<proteinExistence type="inferred from homology"/>
<evidence type="ECO:0000256" key="9">
    <source>
        <dbReference type="ARBA" id="ARBA00023273"/>
    </source>
</evidence>
<evidence type="ECO:0000256" key="14">
    <source>
        <dbReference type="SAM" id="MobiDB-lite"/>
    </source>
</evidence>
<keyword evidence="7 15" id="KW-1133">Transmembrane helix</keyword>
<evidence type="ECO:0000256" key="2">
    <source>
        <dbReference type="ARBA" id="ARBA00010023"/>
    </source>
</evidence>
<dbReference type="Pfam" id="PF10233">
    <property type="entry name" value="Cg6151-P"/>
    <property type="match status" value="1"/>
</dbReference>
<reference evidence="16" key="1">
    <citation type="submission" date="2021-01" db="UniProtKB">
        <authorList>
            <consortium name="EnsemblMetazoa"/>
        </authorList>
    </citation>
    <scope>IDENTIFICATION</scope>
</reference>
<dbReference type="AlphaFoldDB" id="A0A7M7K5Z9"/>